<gene>
    <name evidence="3" type="primary">LOC112295069</name>
    <name evidence="2" type="ORF">PHYPA_022818</name>
</gene>
<dbReference type="GeneID" id="112295069"/>
<reference evidence="2 4" key="2">
    <citation type="journal article" date="2018" name="Plant J.">
        <title>The Physcomitrella patens chromosome-scale assembly reveals moss genome structure and evolution.</title>
        <authorList>
            <person name="Lang D."/>
            <person name="Ullrich K.K."/>
            <person name="Murat F."/>
            <person name="Fuchs J."/>
            <person name="Jenkins J."/>
            <person name="Haas F.B."/>
            <person name="Piednoel M."/>
            <person name="Gundlach H."/>
            <person name="Van Bel M."/>
            <person name="Meyberg R."/>
            <person name="Vives C."/>
            <person name="Morata J."/>
            <person name="Symeonidi A."/>
            <person name="Hiss M."/>
            <person name="Muchero W."/>
            <person name="Kamisugi Y."/>
            <person name="Saleh O."/>
            <person name="Blanc G."/>
            <person name="Decker E.L."/>
            <person name="van Gessel N."/>
            <person name="Grimwood J."/>
            <person name="Hayes R.D."/>
            <person name="Graham S.W."/>
            <person name="Gunter L.E."/>
            <person name="McDaniel S.F."/>
            <person name="Hoernstein S.N.W."/>
            <person name="Larsson A."/>
            <person name="Li F.W."/>
            <person name="Perroud P.F."/>
            <person name="Phillips J."/>
            <person name="Ranjan P."/>
            <person name="Rokshar D.S."/>
            <person name="Rothfels C.J."/>
            <person name="Schneider L."/>
            <person name="Shu S."/>
            <person name="Stevenson D.W."/>
            <person name="Thummler F."/>
            <person name="Tillich M."/>
            <person name="Villarreal Aguilar J.C."/>
            <person name="Widiez T."/>
            <person name="Wong G.K."/>
            <person name="Wymore A."/>
            <person name="Zhang Y."/>
            <person name="Zimmer A.D."/>
            <person name="Quatrano R.S."/>
            <person name="Mayer K.F.X."/>
            <person name="Goodstein D."/>
            <person name="Casacuberta J.M."/>
            <person name="Vandepoele K."/>
            <person name="Reski R."/>
            <person name="Cuming A.C."/>
            <person name="Tuskan G.A."/>
            <person name="Maumus F."/>
            <person name="Salse J."/>
            <person name="Schmutz J."/>
            <person name="Rensing S.A."/>
        </authorList>
    </citation>
    <scope>NUCLEOTIDE SEQUENCE [LARGE SCALE GENOMIC DNA]</scope>
    <source>
        <strain evidence="3 4">cv. Gransden 2004</strain>
    </source>
</reference>
<reference evidence="3" key="3">
    <citation type="submission" date="2020-12" db="UniProtKB">
        <authorList>
            <consortium name="EnsemblPlants"/>
        </authorList>
    </citation>
    <scope>IDENTIFICATION</scope>
</reference>
<evidence type="ECO:0000313" key="3">
    <source>
        <dbReference type="EnsemblPlants" id="Pp3c18_6860V3.1"/>
    </source>
</evidence>
<evidence type="ECO:0000313" key="4">
    <source>
        <dbReference type="Proteomes" id="UP000006727"/>
    </source>
</evidence>
<protein>
    <submittedName>
        <fullName evidence="2 3">Uncharacterized protein</fullName>
    </submittedName>
</protein>
<dbReference type="Proteomes" id="UP000006727">
    <property type="component" value="Chromosome 18"/>
</dbReference>
<dbReference type="PANTHER" id="PTHR38377">
    <property type="entry name" value="THREONINE-TRNA LIGASE 2"/>
    <property type="match status" value="1"/>
</dbReference>
<keyword evidence="1" id="KW-0175">Coiled coil</keyword>
<evidence type="ECO:0000256" key="1">
    <source>
        <dbReference type="SAM" id="Coils"/>
    </source>
</evidence>
<sequence>MGANKDIGSLLQPFEERAQMAEERLAKLEAAAQQNQGSSGREDLLQSLTELRKKLVGAKAEQEAEKQKLIDENKKLQYQVLHLKRAVGEADAKLAAAEAKLPK</sequence>
<proteinExistence type="predicted"/>
<dbReference type="Gramene" id="Pp3c18_6860V3.1">
    <property type="protein sequence ID" value="Pp3c18_6860V3.1"/>
    <property type="gene ID" value="Pp3c18_6860"/>
</dbReference>
<dbReference type="OMA" id="WVTEENA"/>
<feature type="coiled-coil region" evidence="1">
    <location>
        <begin position="11"/>
        <end position="79"/>
    </location>
</feature>
<organism evidence="2">
    <name type="scientific">Physcomitrium patens</name>
    <name type="common">Spreading-leaved earth moss</name>
    <name type="synonym">Physcomitrella patens</name>
    <dbReference type="NCBI Taxonomy" id="3218"/>
    <lineage>
        <taxon>Eukaryota</taxon>
        <taxon>Viridiplantae</taxon>
        <taxon>Streptophyta</taxon>
        <taxon>Embryophyta</taxon>
        <taxon>Bryophyta</taxon>
        <taxon>Bryophytina</taxon>
        <taxon>Bryopsida</taxon>
        <taxon>Funariidae</taxon>
        <taxon>Funariales</taxon>
        <taxon>Funariaceae</taxon>
        <taxon>Physcomitrium</taxon>
    </lineage>
</organism>
<dbReference type="PaxDb" id="3218-PP1S185_118V6.1"/>
<evidence type="ECO:0000313" key="2">
    <source>
        <dbReference type="EMBL" id="PNR34919.1"/>
    </source>
</evidence>
<dbReference type="EnsemblPlants" id="Pp3c18_6860V3.1">
    <property type="protein sequence ID" value="Pp3c18_6860V3.1"/>
    <property type="gene ID" value="Pp3c18_6860"/>
</dbReference>
<dbReference type="EMBL" id="ABEU02000018">
    <property type="protein sequence ID" value="PNR34919.1"/>
    <property type="molecule type" value="Genomic_DNA"/>
</dbReference>
<dbReference type="eggNOG" id="ENOG502SA5T">
    <property type="taxonomic scope" value="Eukaryota"/>
</dbReference>
<accession>A9T8Y3</accession>
<dbReference type="Gramene" id="Pp3c18_6860V3.2">
    <property type="protein sequence ID" value="Pp3c18_6860V3.2"/>
    <property type="gene ID" value="Pp3c18_6860"/>
</dbReference>
<dbReference type="PANTHER" id="PTHR38377:SF1">
    <property type="entry name" value="THREONINE-TRNA LIGASE 2"/>
    <property type="match status" value="1"/>
</dbReference>
<dbReference type="RefSeq" id="XP_024401981.1">
    <property type="nucleotide sequence ID" value="XM_024546213.2"/>
</dbReference>
<name>A9T8Y3_PHYPA</name>
<reference evidence="2 4" key="1">
    <citation type="journal article" date="2008" name="Science">
        <title>The Physcomitrella genome reveals evolutionary insights into the conquest of land by plants.</title>
        <authorList>
            <person name="Rensing S."/>
            <person name="Lang D."/>
            <person name="Zimmer A."/>
            <person name="Terry A."/>
            <person name="Salamov A."/>
            <person name="Shapiro H."/>
            <person name="Nishiyama T."/>
            <person name="Perroud P.-F."/>
            <person name="Lindquist E."/>
            <person name="Kamisugi Y."/>
            <person name="Tanahashi T."/>
            <person name="Sakakibara K."/>
            <person name="Fujita T."/>
            <person name="Oishi K."/>
            <person name="Shin-I T."/>
            <person name="Kuroki Y."/>
            <person name="Toyoda A."/>
            <person name="Suzuki Y."/>
            <person name="Hashimoto A."/>
            <person name="Yamaguchi K."/>
            <person name="Sugano A."/>
            <person name="Kohara Y."/>
            <person name="Fujiyama A."/>
            <person name="Anterola A."/>
            <person name="Aoki S."/>
            <person name="Ashton N."/>
            <person name="Barbazuk W.B."/>
            <person name="Barker E."/>
            <person name="Bennetzen J."/>
            <person name="Bezanilla M."/>
            <person name="Blankenship R."/>
            <person name="Cho S.H."/>
            <person name="Dutcher S."/>
            <person name="Estelle M."/>
            <person name="Fawcett J.A."/>
            <person name="Gundlach H."/>
            <person name="Hanada K."/>
            <person name="Heyl A."/>
            <person name="Hicks K.A."/>
            <person name="Hugh J."/>
            <person name="Lohr M."/>
            <person name="Mayer K."/>
            <person name="Melkozernov A."/>
            <person name="Murata T."/>
            <person name="Nelson D."/>
            <person name="Pils B."/>
            <person name="Prigge M."/>
            <person name="Reiss B."/>
            <person name="Renner T."/>
            <person name="Rombauts S."/>
            <person name="Rushton P."/>
            <person name="Sanderfoot A."/>
            <person name="Schween G."/>
            <person name="Shiu S.-H."/>
            <person name="Stueber K."/>
            <person name="Theodoulou F.L."/>
            <person name="Tu H."/>
            <person name="Van de Peer Y."/>
            <person name="Verrier P.J."/>
            <person name="Waters E."/>
            <person name="Wood A."/>
            <person name="Yang L."/>
            <person name="Cove D."/>
            <person name="Cuming A."/>
            <person name="Hasebe M."/>
            <person name="Lucas S."/>
            <person name="Mishler D.B."/>
            <person name="Reski R."/>
            <person name="Grigoriev I."/>
            <person name="Quatrano R.S."/>
            <person name="Boore J.L."/>
        </authorList>
    </citation>
    <scope>NUCLEOTIDE SEQUENCE [LARGE SCALE GENOMIC DNA]</scope>
    <source>
        <strain evidence="3 4">cv. Gransden 2004</strain>
    </source>
</reference>
<dbReference type="OrthoDB" id="2405052at2759"/>
<keyword evidence="4" id="KW-1185">Reference proteome</keyword>
<dbReference type="HOGENOM" id="CLU_162309_0_0_1"/>
<dbReference type="AlphaFoldDB" id="A9T8Y3"/>
<dbReference type="EnsemblPlants" id="Pp3c18_6860V3.2">
    <property type="protein sequence ID" value="Pp3c18_6860V3.2"/>
    <property type="gene ID" value="Pp3c18_6860"/>
</dbReference>